<organism evidence="2 3">
    <name type="scientific">Harryflintia acetispora</name>
    <dbReference type="NCBI Taxonomy" id="1849041"/>
    <lineage>
        <taxon>Bacteria</taxon>
        <taxon>Bacillati</taxon>
        <taxon>Bacillota</taxon>
        <taxon>Clostridia</taxon>
        <taxon>Eubacteriales</taxon>
        <taxon>Oscillospiraceae</taxon>
        <taxon>Harryflintia</taxon>
    </lineage>
</organism>
<dbReference type="SUPFAM" id="SSF55729">
    <property type="entry name" value="Acyl-CoA N-acyltransferases (Nat)"/>
    <property type="match status" value="1"/>
</dbReference>
<dbReference type="Gene3D" id="3.40.630.30">
    <property type="match status" value="1"/>
</dbReference>
<dbReference type="PANTHER" id="PTHR39173:SF1">
    <property type="entry name" value="ACETYLTRANSFERASE"/>
    <property type="match status" value="1"/>
</dbReference>
<evidence type="ECO:0000313" key="2">
    <source>
        <dbReference type="EMBL" id="TCL43152.1"/>
    </source>
</evidence>
<dbReference type="AlphaFoldDB" id="A0A9X8UIN5"/>
<dbReference type="Pfam" id="PF00583">
    <property type="entry name" value="Acetyltransf_1"/>
    <property type="match status" value="1"/>
</dbReference>
<feature type="domain" description="N-acetyltransferase" evidence="1">
    <location>
        <begin position="18"/>
        <end position="174"/>
    </location>
</feature>
<name>A0A9X8UIN5_9FIRM</name>
<dbReference type="Proteomes" id="UP000294682">
    <property type="component" value="Unassembled WGS sequence"/>
</dbReference>
<dbReference type="GO" id="GO:0016747">
    <property type="term" value="F:acyltransferase activity, transferring groups other than amino-acyl groups"/>
    <property type="evidence" value="ECO:0007669"/>
    <property type="project" value="InterPro"/>
</dbReference>
<dbReference type="CDD" id="cd04301">
    <property type="entry name" value="NAT_SF"/>
    <property type="match status" value="1"/>
</dbReference>
<sequence>MERLILVRPGEEHEAAVMDYRRRFLCAGEVLHGCAGLERFERYGGWLQMMRDNCREETVHAPLVPATTFLALREEDGQLAGVIDVRHRLNDYLLAQGGHIGYSVHPDLRRRGYAKQMLSLALEECRKMGMRRVLVTCDKENAASARTIRANGGVLENEVEAGGRTTQRYWIALP</sequence>
<proteinExistence type="predicted"/>
<dbReference type="PROSITE" id="PS51186">
    <property type="entry name" value="GNAT"/>
    <property type="match status" value="1"/>
</dbReference>
<dbReference type="EMBL" id="SLUK01000006">
    <property type="protein sequence ID" value="TCL43152.1"/>
    <property type="molecule type" value="Genomic_DNA"/>
</dbReference>
<accession>A0A9X8UIN5</accession>
<keyword evidence="3" id="KW-1185">Reference proteome</keyword>
<evidence type="ECO:0000259" key="1">
    <source>
        <dbReference type="PROSITE" id="PS51186"/>
    </source>
</evidence>
<reference evidence="2 3" key="1">
    <citation type="submission" date="2019-03" db="EMBL/GenBank/DDBJ databases">
        <title>Genomic Encyclopedia of Type Strains, Phase IV (KMG-IV): sequencing the most valuable type-strain genomes for metagenomic binning, comparative biology and taxonomic classification.</title>
        <authorList>
            <person name="Goeker M."/>
        </authorList>
    </citation>
    <scope>NUCLEOTIDE SEQUENCE [LARGE SCALE GENOMIC DNA]</scope>
    <source>
        <strain evidence="2 3">DSM 100433</strain>
    </source>
</reference>
<gene>
    <name evidence="2" type="ORF">EDD78_1069</name>
</gene>
<comment type="caution">
    <text evidence="2">The sequence shown here is derived from an EMBL/GenBank/DDBJ whole genome shotgun (WGS) entry which is preliminary data.</text>
</comment>
<dbReference type="PANTHER" id="PTHR39173">
    <property type="entry name" value="ACETYLTRANSFERASE"/>
    <property type="match status" value="1"/>
</dbReference>
<protein>
    <submittedName>
        <fullName evidence="2">Acetyltransferase</fullName>
    </submittedName>
</protein>
<evidence type="ECO:0000313" key="3">
    <source>
        <dbReference type="Proteomes" id="UP000294682"/>
    </source>
</evidence>
<dbReference type="RefSeq" id="WP_132084545.1">
    <property type="nucleotide sequence ID" value="NZ_SLUK01000006.1"/>
</dbReference>
<dbReference type="InterPro" id="IPR016181">
    <property type="entry name" value="Acyl_CoA_acyltransferase"/>
</dbReference>
<dbReference type="InterPro" id="IPR000182">
    <property type="entry name" value="GNAT_dom"/>
</dbReference>